<comment type="similarity">
    <text evidence="1">Belongs to the glycosyl hydrolase 2 family.</text>
</comment>
<dbReference type="AlphaFoldDB" id="A0A1Y1T537"/>
<feature type="coiled-coil region" evidence="4">
    <location>
        <begin position="814"/>
        <end position="841"/>
    </location>
</feature>
<dbReference type="GO" id="GO:0005975">
    <property type="term" value="P:carbohydrate metabolic process"/>
    <property type="evidence" value="ECO:0007669"/>
    <property type="project" value="InterPro"/>
</dbReference>
<dbReference type="InterPro" id="IPR036156">
    <property type="entry name" value="Beta-gal/glucu_dom_sf"/>
</dbReference>
<dbReference type="InterPro" id="IPR008979">
    <property type="entry name" value="Galactose-bd-like_sf"/>
</dbReference>
<evidence type="ECO:0000313" key="10">
    <source>
        <dbReference type="Proteomes" id="UP000192746"/>
    </source>
</evidence>
<name>A0A1Y1T537_9FLAO</name>
<keyword evidence="4" id="KW-0175">Coiled coil</keyword>
<dbReference type="InterPro" id="IPR043534">
    <property type="entry name" value="EBDG/EBM"/>
</dbReference>
<keyword evidence="2" id="KW-0378">Hydrolase</keyword>
<dbReference type="InterPro" id="IPR006102">
    <property type="entry name" value="Ig-like_GH2"/>
</dbReference>
<dbReference type="SUPFAM" id="SSF49785">
    <property type="entry name" value="Galactose-binding domain-like"/>
    <property type="match status" value="1"/>
</dbReference>
<evidence type="ECO:0000256" key="2">
    <source>
        <dbReference type="ARBA" id="ARBA00022801"/>
    </source>
</evidence>
<evidence type="ECO:0000313" key="9">
    <source>
        <dbReference type="EMBL" id="ORL46157.1"/>
    </source>
</evidence>
<reference evidence="9 10" key="1">
    <citation type="submission" date="2013-04" db="EMBL/GenBank/DDBJ databases">
        <title>Zunongwangia sp. 22II14-10F7 Genome Sequencing.</title>
        <authorList>
            <person name="Lai Q."/>
            <person name="Shao Z."/>
        </authorList>
    </citation>
    <scope>NUCLEOTIDE SEQUENCE [LARGE SCALE GENOMIC DNA]</scope>
    <source>
        <strain evidence="9 10">22II14-10F7</strain>
    </source>
</reference>
<accession>A0A1Y1T537</accession>
<dbReference type="InterPro" id="IPR041351">
    <property type="entry name" value="Ig_GlcNase"/>
</dbReference>
<keyword evidence="10" id="KW-1185">Reference proteome</keyword>
<feature type="domain" description="Exo-beta-D-glucosaminidase Ig-fold" evidence="7">
    <location>
        <begin position="809"/>
        <end position="904"/>
    </location>
</feature>
<evidence type="ECO:0000259" key="7">
    <source>
        <dbReference type="Pfam" id="PF18368"/>
    </source>
</evidence>
<evidence type="ECO:0000259" key="6">
    <source>
        <dbReference type="Pfam" id="PF00703"/>
    </source>
</evidence>
<keyword evidence="3" id="KW-0326">Glycosidase</keyword>
<dbReference type="SUPFAM" id="SSF49303">
    <property type="entry name" value="beta-Galactosidase/glucuronidase domain"/>
    <property type="match status" value="3"/>
</dbReference>
<dbReference type="OrthoDB" id="9801077at2"/>
<proteinExistence type="inferred from homology"/>
<dbReference type="STRING" id="1185767.IIF7_06286"/>
<gene>
    <name evidence="9" type="ORF">IIF7_06286</name>
</gene>
<dbReference type="PANTHER" id="PTHR43536:SF1">
    <property type="entry name" value="MANNOSYLGLYCOPROTEIN ENDO-BETA-MANNOSIDASE"/>
    <property type="match status" value="1"/>
</dbReference>
<protein>
    <submittedName>
        <fullName evidence="9">Mannosylglycoprotein endo-beta-mannosidase</fullName>
    </submittedName>
</protein>
<dbReference type="InterPro" id="IPR017853">
    <property type="entry name" value="GH"/>
</dbReference>
<dbReference type="SUPFAM" id="SSF51445">
    <property type="entry name" value="(Trans)glycosidases"/>
    <property type="match status" value="1"/>
</dbReference>
<organism evidence="9 10">
    <name type="scientific">Zunongwangia atlantica 22II14-10F7</name>
    <dbReference type="NCBI Taxonomy" id="1185767"/>
    <lineage>
        <taxon>Bacteria</taxon>
        <taxon>Pseudomonadati</taxon>
        <taxon>Bacteroidota</taxon>
        <taxon>Flavobacteriia</taxon>
        <taxon>Flavobacteriales</taxon>
        <taxon>Flavobacteriaceae</taxon>
        <taxon>Zunongwangia</taxon>
    </lineage>
</organism>
<evidence type="ECO:0000256" key="3">
    <source>
        <dbReference type="ARBA" id="ARBA00023295"/>
    </source>
</evidence>
<dbReference type="InterPro" id="IPR013783">
    <property type="entry name" value="Ig-like_fold"/>
</dbReference>
<evidence type="ECO:0000256" key="5">
    <source>
        <dbReference type="SAM" id="MobiDB-lite"/>
    </source>
</evidence>
<dbReference type="Proteomes" id="UP000192746">
    <property type="component" value="Unassembled WGS sequence"/>
</dbReference>
<dbReference type="Pfam" id="PF22666">
    <property type="entry name" value="Glyco_hydro_2_N2"/>
    <property type="match status" value="1"/>
</dbReference>
<dbReference type="EMBL" id="ARYN01000005">
    <property type="protein sequence ID" value="ORL46157.1"/>
    <property type="molecule type" value="Genomic_DNA"/>
</dbReference>
<feature type="domain" description="Beta-mannosidase-like galactose-binding" evidence="8">
    <location>
        <begin position="83"/>
        <end position="261"/>
    </location>
</feature>
<dbReference type="RefSeq" id="WP_084840837.1">
    <property type="nucleotide sequence ID" value="NZ_ARYN01000005.1"/>
</dbReference>
<feature type="domain" description="Glycoside hydrolase family 2 immunoglobulin-like beta-sandwich" evidence="6">
    <location>
        <begin position="273"/>
        <end position="387"/>
    </location>
</feature>
<feature type="region of interest" description="Disordered" evidence="5">
    <location>
        <begin position="201"/>
        <end position="234"/>
    </location>
</feature>
<evidence type="ECO:0000256" key="4">
    <source>
        <dbReference type="SAM" id="Coils"/>
    </source>
</evidence>
<comment type="caution">
    <text evidence="9">The sequence shown here is derived from an EMBL/GenBank/DDBJ whole genome shotgun (WGS) entry which is preliminary data.</text>
</comment>
<dbReference type="Gene3D" id="2.60.120.260">
    <property type="entry name" value="Galactose-binding domain-like"/>
    <property type="match status" value="1"/>
</dbReference>
<dbReference type="Gene3D" id="3.20.20.80">
    <property type="entry name" value="Glycosidases"/>
    <property type="match status" value="1"/>
</dbReference>
<dbReference type="Gene3D" id="2.60.40.10">
    <property type="entry name" value="Immunoglobulins"/>
    <property type="match status" value="3"/>
</dbReference>
<evidence type="ECO:0000256" key="1">
    <source>
        <dbReference type="ARBA" id="ARBA00007401"/>
    </source>
</evidence>
<dbReference type="Pfam" id="PF00703">
    <property type="entry name" value="Glyco_hydro_2"/>
    <property type="match status" value="1"/>
</dbReference>
<evidence type="ECO:0000259" key="8">
    <source>
        <dbReference type="Pfam" id="PF22666"/>
    </source>
</evidence>
<dbReference type="PANTHER" id="PTHR43536">
    <property type="entry name" value="MANNOSYLGLYCOPROTEIN ENDO-BETA-MANNOSIDASE"/>
    <property type="match status" value="1"/>
</dbReference>
<dbReference type="InterPro" id="IPR054593">
    <property type="entry name" value="Beta-mannosidase-like_N2"/>
</dbReference>
<dbReference type="Pfam" id="PF18368">
    <property type="entry name" value="Ig_GlcNase"/>
    <property type="match status" value="1"/>
</dbReference>
<dbReference type="GO" id="GO:0004553">
    <property type="term" value="F:hydrolase activity, hydrolyzing O-glycosyl compounds"/>
    <property type="evidence" value="ECO:0007669"/>
    <property type="project" value="InterPro"/>
</dbReference>
<sequence>MKNIIIGFIIVFIYSKALVVNAQSNFNNIKANIPKHISTPSSKNSVFLNSNPAFSNSSKWQLIKFDSLHLGGQEISNPDYIDQEGWMDAVVPGTVLTSLVENGVYPNPYYGDINKRTHNVIPDIADAGREFYHYWYRTSFNVPESFKDKKIWLKFNGINYKCEIWLNGQKLGNMAGMFNSKSFDVTKIVDPEKSNTIAVNISPVDFPGQSGRKNKKRSGAKGENQNGGDGNIGKNTTMLMSVGWDFTFQDGIRDRNTGIWKEVELYATGDVVLKDPFVQTKLNLPDTTLSKQTISVDVFNSSEENVSGVLSGVIEEADVNFEKEVTLKPKQQKTIVFTPEEYEQLTIKNPKLWWPINKGEQFLYNLDLKFIQDGMISHEKSTRFGIREIKSDQNTPDSSRRFIVNGHPIFIRGTNWIPEAMLKNSAKRTHAELTYTKQAGLNLLRFWGGGISESDYFFDLCDEMGFLVWSEYWMTGDTQPVVDTTLYLNNIEATIKRIRNHASLAYHVSSNESTEIPGASDLIKKLDPTRGYQMQSECCGVHDGSPYKFENPMQYYENTASKRGSRVDGFNPEYGTPILPTVESLRLMMPEEDLWPINDSVWNYLDGGGFHNITTKYMDAVDEFGKSKSIEEFAQKAQFVGAMNYRAIWEVWNENKFSYGDRFASGFLFWYHNSPVPQTAGRMYDWSLEPTAALYYSQNALEPLHAQFDYVENTVSVYNDYRKDFSGYSVEAIIYDIHSKKVWNKKVTTDIPNDGVANDVLKIDFPKDLSQVHFIKLLLKNKEGELVSDTFYWRSNDSYKGAWTMTGPAVSGFKEMSQLNKAELKVSIKEMKNQIEVKVKNVSNALSFFTQLKLQDKSGKSISPTFYSDNFFNLLPNESKTVVLTHLDDLLALKRATLKVESYNADLHTYEIQIGD</sequence>